<accession>A0A4R0MUY6</accession>
<dbReference type="AlphaFoldDB" id="A0A4R0MUY6"/>
<reference evidence="1 2" key="1">
    <citation type="submission" date="2019-02" db="EMBL/GenBank/DDBJ databases">
        <title>Pedobacter sp. RP-3-8 sp. nov., isolated from Arctic soil.</title>
        <authorList>
            <person name="Dahal R.H."/>
        </authorList>
    </citation>
    <scope>NUCLEOTIDE SEQUENCE [LARGE SCALE GENOMIC DNA]</scope>
    <source>
        <strain evidence="1 2">RP-3-8</strain>
    </source>
</reference>
<proteinExistence type="predicted"/>
<protein>
    <submittedName>
        <fullName evidence="1">Uncharacterized protein</fullName>
    </submittedName>
</protein>
<organism evidence="1 2">
    <name type="scientific">Pedobacter hiemivivus</name>
    <dbReference type="NCBI Taxonomy" id="2530454"/>
    <lineage>
        <taxon>Bacteria</taxon>
        <taxon>Pseudomonadati</taxon>
        <taxon>Bacteroidota</taxon>
        <taxon>Sphingobacteriia</taxon>
        <taxon>Sphingobacteriales</taxon>
        <taxon>Sphingobacteriaceae</taxon>
        <taxon>Pedobacter</taxon>
    </lineage>
</organism>
<keyword evidence="2" id="KW-1185">Reference proteome</keyword>
<evidence type="ECO:0000313" key="1">
    <source>
        <dbReference type="EMBL" id="TCC90968.1"/>
    </source>
</evidence>
<dbReference type="EMBL" id="SJSM01000016">
    <property type="protein sequence ID" value="TCC90968.1"/>
    <property type="molecule type" value="Genomic_DNA"/>
</dbReference>
<evidence type="ECO:0000313" key="2">
    <source>
        <dbReference type="Proteomes" id="UP000291117"/>
    </source>
</evidence>
<sequence>MARINNGILGGMHGNADPVKAYIKYGVALLSGKKRKRIAISPCIRHPSLYARYIHVYGNYPVGYIAIPSKLVN</sequence>
<comment type="caution">
    <text evidence="1">The sequence shown here is derived from an EMBL/GenBank/DDBJ whole genome shotgun (WGS) entry which is preliminary data.</text>
</comment>
<gene>
    <name evidence="1" type="ORF">EZ444_19820</name>
</gene>
<name>A0A4R0MUY6_9SPHI</name>
<dbReference type="Proteomes" id="UP000291117">
    <property type="component" value="Unassembled WGS sequence"/>
</dbReference>
<dbReference type="RefSeq" id="WP_131610890.1">
    <property type="nucleotide sequence ID" value="NZ_SJSM01000016.1"/>
</dbReference>